<keyword evidence="19" id="KW-0378">Hydrolase</keyword>
<dbReference type="InterPro" id="IPR007094">
    <property type="entry name" value="RNA-dir_pol_PSvirus"/>
</dbReference>
<feature type="domain" description="Peptidase C4" evidence="39">
    <location>
        <begin position="2090"/>
        <end position="2312"/>
    </location>
</feature>
<dbReference type="InterPro" id="IPR009003">
    <property type="entry name" value="Peptidase_S1_PA"/>
</dbReference>
<evidence type="ECO:0000256" key="16">
    <source>
        <dbReference type="ARBA" id="ARBA00022679"/>
    </source>
</evidence>
<feature type="transmembrane region" description="Helical" evidence="35">
    <location>
        <begin position="1119"/>
        <end position="1139"/>
    </location>
</feature>
<dbReference type="Gene3D" id="3.90.70.150">
    <property type="entry name" value="Helper component proteinase"/>
    <property type="match status" value="1"/>
</dbReference>
<dbReference type="InterPro" id="IPR001456">
    <property type="entry name" value="HC-pro"/>
</dbReference>
<comment type="function">
    <text evidence="29">Has helicase activity. It may be involved in replication.</text>
</comment>
<sequence length="3135" mass="357432">MAPTTIGSRFCSYVESALRGLKLSFKSETEFRAFVDKHKNTFTAYKNLPNEHYYNLLEAFRNGVSYNPEQSTYGCPFCSVEAANIPEALAKISSEGHQKYCSKVRETRVDIKQHKDGVVSTTTIKNEKEVGTRITDDSQSPANMIRIGDFIINTDMDAKAQGLPRIIEPTMTGDRHLLTGVITLKELTPEPKPAVEKKKKHRKTLSQDRKEWVMKWPATDSEVTKDTFKHHFEEVQHGFGFVDLLADERDEVSREETVTNTTKKWFGLRKSVTKVTPKITVKTKVNDLIKQTLLIAGELNLPIEYIDNRKHILKKRGRFYRVPLVHCYNPDAAMEDDIRDPILREILSSKYMSEQVKNFDPFLLSSKFVKPGWSGVLVHRDNVLDQHKFEWNKHGLCVIQGIGVNNYILSALEKHDDCDIMEFYSGPPINMDWIASYNKPLKLDHEVERTEEGVLTMLGFARAFWPNRHIGCAKCWRNVPDMAASLTMTPHVLQAETALRRLNHPVPTHFANMLRHIFRTTATNRGFIELLGGYDDPRLQGILNILGDHMQILVNVQNNLRSLESELHSHPQHHVIQDCRNQIESGIVTRQERLKSEIEGLGAHLRQLDLNIDRVTDLTDGIPRLNLDVLRNADGDPTHHENRDAVHTVLRIPGVSTRIPRRELATQLSNWEMLGPVGKRFWTSCVIIRQNGHADLTRFMRSCSKRDQHTDHCTITFDGIPRIGCKKHASKFYTSLSVMPMVDAIRYGDLIHSKTIPFNLSGPLNFTAINNGYCYVNCFLAMIQFIPEKLIDQFTKRVVPTTILTLGPWPTMRDLTQAIFLICIKFPTVCEAPVPILLVDHTRSLMHFIGQFGVGDYGFHQFNLATFQDWYDIASYIYTSPLADYQVGGLIRDITRALKSKDDFKDFLMNRPDDLIEGLLHPSSVHTLFIANQKYQLIEKFLDEEDNIASLLARINTLGRKYSLFAEADEVIRTFMMENMSFATPLHECFGQNVSDLFTLRMNNLIQAQIDLHQVDRLERVISKKMDFKQEECDMRESMLACLRDSLSWYEFYSIKYRFWRDQHRSNIDMSWPSSKVSSIKACAQNALQKVYSYSRDHYDNIRNKVSFWMIIQTFKGLVPYYAMITMLIFVASMSLKLIKYVKALTKGKDGETVEFQSKRSAGKVTSQFMAIAAIVTALFNSDLSDQWYSSMIKFKSIMSTLFDEYVVFEADETEQIDLDPMKFIEFALSESAPPSSSARLSTFGEWRQAKEQINTLGILPRDQGVFMKMDKKSISAVANKIFDSQNTEFLVVGKVGCGKSTKFVHALMQTGKVLLCEPTRALVTNVEEGINKVCGVDPSVRMRFYNKFGSHPVTIMTYGFALNWFANGCESITDYQYIVMDECHKVESDFIVFYNWLRVRAPQIKMIKLSATPVNHITAYEPECSVNVIEQASCSIKAFAEAQGRNSAMDATKYGRVILVFVASYNDVDTATEVLRHKGYGVVKADRRQLRNTPNLSDKISEMQQQFVFVVATNAIENGVTLDVDVVVDFGEKIVGTLDSAYRHIGTRRVKISAGERIQRLGRVGRFKPGTAIRMGLLDRASDAIDELTATEAALKSFVFNVPPCLINVDTELIDQVTRPQATTASMFELDLVYFSHFIRQDGKIPKAIYHEFRHLMLRDTKLEIIDKYSTSVASRGWKTVGFYSVSGHTRLEEHHNTFIPFHSHIISDEALGRIAQAMKDSDPGRGRGFALPADQLYQAVYKISYEQDKIGSILNVIEGLRQREQEKLDSLRTSTSILTSQSLLNILNCRFLANKEKLEQQYLTSLTTLNNVEQTLRSIPSGSNDETILEYLRENPMTAQCVLFEGAISEQIDEQILLKKKFVLGKVIVPCLLGLIAMCGIYAYYRLRKHYEVVEFEAKGKKASALRYKRDKRGTMSFYHNHDSEFADDFGSAYDTRSKKGKSRGTVNPLGQKSHAFTTFYDFDINAFDIVKFVDPNSGVMIERNTYGLDMEELVRDFEEANLELEPEVRWADAVPEELHAYFIKDGVKDGYFTKLTPHNSKRVSKKNTCLPVGFPERHGEFRQDGPITRVSAEAIKAAGVPIEKESVDFEQRGVVDGPRSMEHFKSYVVRVDNGIGKLNGFGFGRYLCTNAHFFGTDDKHERKKQLIVKSTFGEQDFGKAKDIKFQQIGNTDVAVFKVPFDAPQYRKKLLMRPPVAGEQVFMITPMPTHQGMQLKVSMQSIVIHDESYGSMWKHFISTVNGSCGSLLVAVNDHHVVGIHSLGVQEKRGWNYFAPVTIELIQCLNKTDNNFDQFTFRLDMVDCGALCVQQESSIFPLMRLPKEILGFQMIHQGDKYCGSNIIKMAELQRPMNFKHVIKGCRQEYLNFLQSHNEHQWAITNLGNRLPSVLSVEAFYIDLLKYDEPTLVGAAMEKHTEIAFEAIIKYFTRAGFRQGEIEFEWDVNRVVADMNKDAAMGACYHGKKKDWFESLTEEELLDAHKESLFKMLQGKHGIWTGSLKAELRPELKVTQKKTRVFTAAPIDVLLGAKSLVDNFNHKFYETHLQGPWTVGINKFNQGWNRLANSFRHEWNFLDADGSRFDSSLSPFLFAIIVRVRKYFMEQDKLGFELLDSLYTQIVFTLISTVDGNIVRKHKGNNSGQPSTVVDNTIALMFVVEYARSVCNERFGKEMRFTFVANGDDLLINGPDDELQIIQENFSELFSHLGLNYKFEDKKNSITEVDYMSCQFMKKGDMYIPKLSKGRILSIMEWERNEDVAAQISALNAARIEAWGYDDVYKLADDFIKYFAEQRMLKEYFYIPESFIEALYMKPANYMNLLMGALNDTVYFQMATPRPVMEQVTGYEPAVQDEDAEAATRRQARNTERYQAALNSWERAEAERIRSEQGRQGGGGGGDADVPQGQTGPAFTLPPPPTRVVWVPPMLQRRVNAQAITRLMNYKPDVNLMRADVASQQTLDTWLQGLTRDLQLNNDQVDAIIQSFMVWCINSGTSHASMSQEFWQADDGAGNTAEYPLRPFIENAGTSLRSVMRNFSDIAETWVRERNRRGTWIGAWASRAGLTDKRYAHVGFDFWISKPTTTHDELHYHTLMTQAHLRGLPIQNLAMANLVRQDGATPDYHVGDDIRPGMHNAGGGRLN</sequence>
<keyword evidence="15" id="KW-0645">Protease</keyword>
<evidence type="ECO:0000256" key="34">
    <source>
        <dbReference type="SAM" id="MobiDB-lite"/>
    </source>
</evidence>
<evidence type="ECO:0000259" key="37">
    <source>
        <dbReference type="PROSITE" id="PS51192"/>
    </source>
</evidence>
<dbReference type="PROSITE" id="PS51436">
    <property type="entry name" value="POTYVIRUS_NIA_PRO"/>
    <property type="match status" value="1"/>
</dbReference>
<evidence type="ECO:0000256" key="33">
    <source>
        <dbReference type="PROSITE-ProRule" id="PRU01080"/>
    </source>
</evidence>
<evidence type="ECO:0000256" key="28">
    <source>
        <dbReference type="ARBA" id="ARBA00029405"/>
    </source>
</evidence>
<dbReference type="PROSITE" id="PS51871">
    <property type="entry name" value="PV_P1_PRO"/>
    <property type="match status" value="1"/>
</dbReference>
<feature type="transmembrane region" description="Helical" evidence="35">
    <location>
        <begin position="1869"/>
        <end position="1887"/>
    </location>
</feature>
<keyword evidence="35" id="KW-1133">Transmembrane helix</keyword>
<dbReference type="GO" id="GO:0052170">
    <property type="term" value="P:symbiont-mediated suppression of host innate immune response"/>
    <property type="evidence" value="ECO:0007669"/>
    <property type="project" value="UniProtKB-KW"/>
</dbReference>
<evidence type="ECO:0000259" key="39">
    <source>
        <dbReference type="PROSITE" id="PS51436"/>
    </source>
</evidence>
<evidence type="ECO:0000256" key="8">
    <source>
        <dbReference type="ARBA" id="ARBA00022488"/>
    </source>
</evidence>
<dbReference type="PANTHER" id="PTHR18934">
    <property type="entry name" value="ATP-DEPENDENT RNA HELICASE"/>
    <property type="match status" value="1"/>
</dbReference>
<evidence type="ECO:0000256" key="30">
    <source>
        <dbReference type="ARBA" id="ARBA00034080"/>
    </source>
</evidence>
<evidence type="ECO:0000256" key="21">
    <source>
        <dbReference type="ARBA" id="ARBA00022807"/>
    </source>
</evidence>
<evidence type="ECO:0000256" key="22">
    <source>
        <dbReference type="ARBA" id="ARBA00022840"/>
    </source>
</evidence>
<dbReference type="InterPro" id="IPR039560">
    <property type="entry name" value="Potyvirid-P3"/>
</dbReference>
<keyword evidence="12" id="KW-0167">Capsid protein</keyword>
<evidence type="ECO:0000256" key="35">
    <source>
        <dbReference type="SAM" id="Phobius"/>
    </source>
</evidence>
<keyword evidence="11" id="KW-0597">Phosphoprotein</keyword>
<evidence type="ECO:0000256" key="23">
    <source>
        <dbReference type="ARBA" id="ARBA00022844"/>
    </source>
</evidence>
<dbReference type="GO" id="GO:0004386">
    <property type="term" value="F:helicase activity"/>
    <property type="evidence" value="ECO:0007669"/>
    <property type="project" value="UniProtKB-KW"/>
</dbReference>
<comment type="function">
    <text evidence="26">Has RNA-binding and proteolytic activities.</text>
</comment>
<evidence type="ECO:0000256" key="6">
    <source>
        <dbReference type="ARBA" id="ARBA00022463"/>
    </source>
</evidence>
<keyword evidence="24" id="KW-0693">Viral RNA replication</keyword>
<keyword evidence="17" id="KW-0548">Nucleotidyltransferase</keyword>
<dbReference type="InterPro" id="IPR013648">
    <property type="entry name" value="PP_Potyviridae"/>
</dbReference>
<evidence type="ECO:0000256" key="3">
    <source>
        <dbReference type="ARBA" id="ARBA00004328"/>
    </source>
</evidence>
<dbReference type="InterPro" id="IPR014001">
    <property type="entry name" value="Helicase_ATP-bd"/>
</dbReference>
<dbReference type="InterPro" id="IPR001650">
    <property type="entry name" value="Helicase_C-like"/>
</dbReference>
<evidence type="ECO:0000256" key="26">
    <source>
        <dbReference type="ARBA" id="ARBA00029399"/>
    </source>
</evidence>
<evidence type="ECO:0000256" key="5">
    <source>
        <dbReference type="ARBA" id="ARBA00020107"/>
    </source>
</evidence>
<keyword evidence="14" id="KW-1090">Inhibition of host innate immune response by virus</keyword>
<feature type="active site" description="For helper component proteinase activity" evidence="33">
    <location>
        <position position="847"/>
    </location>
</feature>
<dbReference type="Pfam" id="PF00863">
    <property type="entry name" value="Peptidase_C4"/>
    <property type="match status" value="1"/>
</dbReference>
<dbReference type="InterPro" id="IPR001730">
    <property type="entry name" value="Potyv_NIa-pro_dom"/>
</dbReference>
<dbReference type="InterPro" id="IPR042308">
    <property type="entry name" value="HC_PRO_CPD_sf"/>
</dbReference>
<dbReference type="GO" id="GO:0003968">
    <property type="term" value="F:RNA-directed RNA polymerase activity"/>
    <property type="evidence" value="ECO:0007669"/>
    <property type="project" value="UniProtKB-KW"/>
</dbReference>
<dbReference type="GO" id="GO:0004197">
    <property type="term" value="F:cysteine-type endopeptidase activity"/>
    <property type="evidence" value="ECO:0007669"/>
    <property type="project" value="InterPro"/>
</dbReference>
<name>A0A6S4Q8H8_9POTY</name>
<evidence type="ECO:0000256" key="7">
    <source>
        <dbReference type="ARBA" id="ARBA00022484"/>
    </source>
</evidence>
<evidence type="ECO:0000259" key="36">
    <source>
        <dbReference type="PROSITE" id="PS50507"/>
    </source>
</evidence>
<evidence type="ECO:0000256" key="14">
    <source>
        <dbReference type="ARBA" id="ARBA00022632"/>
    </source>
</evidence>
<keyword evidence="7" id="KW-0696">RNA-directed RNA polymerase</keyword>
<dbReference type="PROSITE" id="PS50507">
    <property type="entry name" value="RDRP_SSRNA_POS"/>
    <property type="match status" value="1"/>
</dbReference>
<dbReference type="InterPro" id="IPR027417">
    <property type="entry name" value="P-loop_NTPase"/>
</dbReference>
<evidence type="ECO:0000256" key="29">
    <source>
        <dbReference type="ARBA" id="ARBA00029422"/>
    </source>
</evidence>
<organism evidence="42">
    <name type="scientific">Rose yellow mosaic virus</name>
    <dbReference type="NCBI Taxonomy" id="1048434"/>
    <lineage>
        <taxon>Viruses</taxon>
        <taxon>Riboviria</taxon>
        <taxon>Orthornavirae</taxon>
        <taxon>Pisuviricota</taxon>
        <taxon>Stelpaviricetes</taxon>
        <taxon>Patatavirales</taxon>
        <taxon>Potyviridae</taxon>
        <taxon>Roymovirus</taxon>
        <taxon>Roymovirus rosae</taxon>
    </lineage>
</organism>
<comment type="function">
    <text evidence="32">Mediates the cap-independent, EIF4E-dependent translation of viral genomic RNAs. Binds to the cap-binding site of host EIF4E and thus interferes with the host EIF4E-dependent mRNA export and translation. VPg-RNA directly binds EIF4E and is a template for transcription. Also forms trimeric complexes with EIF4E-EIF4G, which are templates for translation.</text>
</comment>
<dbReference type="SMART" id="SM00490">
    <property type="entry name" value="HELICc"/>
    <property type="match status" value="1"/>
</dbReference>
<dbReference type="Gene3D" id="3.40.50.300">
    <property type="entry name" value="P-loop containing nucleotide triphosphate hydrolases"/>
    <property type="match status" value="2"/>
</dbReference>
<evidence type="ECO:0000259" key="40">
    <source>
        <dbReference type="PROSITE" id="PS51744"/>
    </source>
</evidence>
<feature type="active site" description="For helper component proteinase activity" evidence="33">
    <location>
        <position position="774"/>
    </location>
</feature>
<evidence type="ECO:0000256" key="18">
    <source>
        <dbReference type="ARBA" id="ARBA00022741"/>
    </source>
</evidence>
<feature type="domain" description="Helicase C-terminal" evidence="38">
    <location>
        <begin position="1445"/>
        <end position="1611"/>
    </location>
</feature>
<reference evidence="42" key="1">
    <citation type="submission" date="2019-03" db="EMBL/GenBank/DDBJ databases">
        <title>Surveys of virus diseases infecting roses. The 3rd report: Analysis of genome sequence of Rose yellow mosaic virus isolated from varieties of rose in Japan.</title>
        <authorList>
            <person name="Ohata Y."/>
        </authorList>
    </citation>
    <scope>NUCLEOTIDE SEQUENCE</scope>
    <source>
        <strain evidence="42">Japanese strain</strain>
    </source>
</reference>
<comment type="function">
    <text evidence="30">Indispensable for virus replication.</text>
</comment>
<evidence type="ECO:0000256" key="19">
    <source>
        <dbReference type="ARBA" id="ARBA00022801"/>
    </source>
</evidence>
<keyword evidence="6" id="KW-0941">Suppressor of RNA silencing</keyword>
<dbReference type="Pfam" id="PF13611">
    <property type="entry name" value="Peptidase_S76"/>
    <property type="match status" value="1"/>
</dbReference>
<dbReference type="Pfam" id="PF00271">
    <property type="entry name" value="Helicase_C"/>
    <property type="match status" value="1"/>
</dbReference>
<evidence type="ECO:0000256" key="9">
    <source>
        <dbReference type="ARBA" id="ARBA00022497"/>
    </source>
</evidence>
<dbReference type="GO" id="GO:0016818">
    <property type="term" value="F:hydrolase activity, acting on acid anhydrides, in phosphorus-containing anhydrides"/>
    <property type="evidence" value="ECO:0007669"/>
    <property type="project" value="InterPro"/>
</dbReference>
<evidence type="ECO:0000256" key="27">
    <source>
        <dbReference type="ARBA" id="ARBA00029404"/>
    </source>
</evidence>
<feature type="domain" description="Peptidase S30" evidence="41">
    <location>
        <begin position="279"/>
        <end position="424"/>
    </location>
</feature>
<dbReference type="GO" id="GO:0003723">
    <property type="term" value="F:RNA binding"/>
    <property type="evidence" value="ECO:0007669"/>
    <property type="project" value="InterPro"/>
</dbReference>
<evidence type="ECO:0000256" key="2">
    <source>
        <dbReference type="ARBA" id="ARBA00001848"/>
    </source>
</evidence>
<evidence type="ECO:0000256" key="1">
    <source>
        <dbReference type="ARBA" id="ARBA00000785"/>
    </source>
</evidence>
<dbReference type="GO" id="GO:0019029">
    <property type="term" value="C:helical viral capsid"/>
    <property type="evidence" value="ECO:0007669"/>
    <property type="project" value="UniProtKB-KW"/>
</dbReference>
<dbReference type="CDD" id="cd23175">
    <property type="entry name" value="ps-ssRNAv_Potyviridae_RdRp"/>
    <property type="match status" value="1"/>
</dbReference>
<keyword evidence="9" id="KW-1139">Helical capsid protein</keyword>
<dbReference type="GO" id="GO:0039694">
    <property type="term" value="P:viral RNA genome replication"/>
    <property type="evidence" value="ECO:0007669"/>
    <property type="project" value="InterPro"/>
</dbReference>
<feature type="domain" description="Helicase ATP-binding" evidence="37">
    <location>
        <begin position="1281"/>
        <end position="1432"/>
    </location>
</feature>
<dbReference type="SUPFAM" id="SSF50494">
    <property type="entry name" value="Trypsin-like serine proteases"/>
    <property type="match status" value="1"/>
</dbReference>
<dbReference type="PANTHER" id="PTHR18934:SF119">
    <property type="entry name" value="ATP-DEPENDENT RNA HELICASE A"/>
    <property type="match status" value="1"/>
</dbReference>
<dbReference type="InterPro" id="IPR001205">
    <property type="entry name" value="RNA-dir_pol_C"/>
</dbReference>
<dbReference type="GO" id="GO:0006351">
    <property type="term" value="P:DNA-templated transcription"/>
    <property type="evidence" value="ECO:0007669"/>
    <property type="project" value="InterPro"/>
</dbReference>
<dbReference type="Pfam" id="PF00680">
    <property type="entry name" value="RdRP_1"/>
    <property type="match status" value="1"/>
</dbReference>
<dbReference type="Gene3D" id="2.40.10.10">
    <property type="entry name" value="Trypsin-like serine proteases"/>
    <property type="match status" value="2"/>
</dbReference>
<feature type="domain" description="RdRp catalytic" evidence="36">
    <location>
        <begin position="2571"/>
        <end position="2694"/>
    </location>
</feature>
<dbReference type="Pfam" id="PF00767">
    <property type="entry name" value="Poty_coat"/>
    <property type="match status" value="1"/>
</dbReference>
<keyword evidence="23" id="KW-0946">Virion</keyword>
<evidence type="ECO:0000256" key="20">
    <source>
        <dbReference type="ARBA" id="ARBA00022806"/>
    </source>
</evidence>
<keyword evidence="20" id="KW-0347">Helicase</keyword>
<protein>
    <recommendedName>
        <fullName evidence="5">Genome polyprotein</fullName>
    </recommendedName>
</protein>
<keyword evidence="10" id="KW-0191">Covalent protein-RNA linkage</keyword>
<evidence type="ECO:0000313" key="42">
    <source>
        <dbReference type="EMBL" id="BBI90117.2"/>
    </source>
</evidence>
<dbReference type="InterPro" id="IPR043128">
    <property type="entry name" value="Rev_trsase/Diguanyl_cyclase"/>
</dbReference>
<keyword evidence="35" id="KW-0472">Membrane</keyword>
<keyword evidence="25" id="KW-0899">Viral immunoevasion</keyword>
<evidence type="ECO:0000256" key="4">
    <source>
        <dbReference type="ARBA" id="ARBA00006064"/>
    </source>
</evidence>
<dbReference type="GO" id="GO:0005198">
    <property type="term" value="F:structural molecule activity"/>
    <property type="evidence" value="ECO:0007669"/>
    <property type="project" value="InterPro"/>
</dbReference>
<keyword evidence="16" id="KW-0808">Transferase</keyword>
<dbReference type="InterPro" id="IPR002540">
    <property type="entry name" value="Pept_S30_P1_potyvir"/>
</dbReference>
<dbReference type="GO" id="GO:0044161">
    <property type="term" value="C:host cell cytoplasmic vesicle"/>
    <property type="evidence" value="ECO:0007669"/>
    <property type="project" value="UniProtKB-SubCell"/>
</dbReference>
<dbReference type="EMBL" id="LC466941">
    <property type="protein sequence ID" value="BBI90117.2"/>
    <property type="molecule type" value="Genomic_RNA"/>
</dbReference>
<dbReference type="GO" id="GO:0005524">
    <property type="term" value="F:ATP binding"/>
    <property type="evidence" value="ECO:0007669"/>
    <property type="project" value="UniProtKB-KW"/>
</dbReference>
<evidence type="ECO:0000256" key="10">
    <source>
        <dbReference type="ARBA" id="ARBA00022520"/>
    </source>
</evidence>
<dbReference type="SMART" id="SM00487">
    <property type="entry name" value="DEXDc"/>
    <property type="match status" value="1"/>
</dbReference>
<keyword evidence="35" id="KW-0812">Transmembrane</keyword>
<keyword evidence="22" id="KW-0067">ATP-binding</keyword>
<comment type="function">
    <text evidence="27">An RNA-dependent RNA polymerase that plays an essential role in the virus replication.</text>
</comment>
<feature type="region of interest" description="Disordered" evidence="34">
    <location>
        <begin position="2877"/>
        <end position="2913"/>
    </location>
</feature>
<evidence type="ECO:0000256" key="25">
    <source>
        <dbReference type="ARBA" id="ARBA00023280"/>
    </source>
</evidence>
<evidence type="ECO:0000259" key="38">
    <source>
        <dbReference type="PROSITE" id="PS51194"/>
    </source>
</evidence>
<dbReference type="InterPro" id="IPR031159">
    <property type="entry name" value="HC_PRO_CPD_dom"/>
</dbReference>
<comment type="subcellular location">
    <subcellularLocation>
        <location evidence="31">Host cytoplasmic vesicle</location>
    </subcellularLocation>
    <subcellularLocation>
        <location evidence="3">Virion</location>
    </subcellularLocation>
</comment>
<comment type="similarity">
    <text evidence="4">Belongs to the potyviridae genome polyprotein family.</text>
</comment>
<proteinExistence type="inferred from homology"/>
<evidence type="ECO:0000256" key="31">
    <source>
        <dbReference type="ARBA" id="ARBA00034108"/>
    </source>
</evidence>
<dbReference type="PROSITE" id="PS51744">
    <property type="entry name" value="HC_PRO_CPD"/>
    <property type="match status" value="1"/>
</dbReference>
<dbReference type="PROSITE" id="PS51192">
    <property type="entry name" value="HELICASE_ATP_BIND_1"/>
    <property type="match status" value="1"/>
</dbReference>
<dbReference type="Pfam" id="PF00851">
    <property type="entry name" value="Peptidase_C6"/>
    <property type="match status" value="1"/>
</dbReference>
<dbReference type="GO" id="GO:0006508">
    <property type="term" value="P:proteolysis"/>
    <property type="evidence" value="ECO:0007669"/>
    <property type="project" value="UniProtKB-KW"/>
</dbReference>
<evidence type="ECO:0000259" key="41">
    <source>
        <dbReference type="PROSITE" id="PS51871"/>
    </source>
</evidence>
<keyword evidence="13" id="KW-0945">Host-virus interaction</keyword>
<dbReference type="PROSITE" id="PS51194">
    <property type="entry name" value="HELICASE_CTER"/>
    <property type="match status" value="1"/>
</dbReference>
<dbReference type="Pfam" id="PF13608">
    <property type="entry name" value="Potyvirid-P3"/>
    <property type="match status" value="1"/>
</dbReference>
<dbReference type="SUPFAM" id="SSF56672">
    <property type="entry name" value="DNA/RNA polymerases"/>
    <property type="match status" value="1"/>
</dbReference>
<dbReference type="Pfam" id="PF08440">
    <property type="entry name" value="Poty_PP"/>
    <property type="match status" value="1"/>
</dbReference>
<evidence type="ECO:0000256" key="17">
    <source>
        <dbReference type="ARBA" id="ARBA00022695"/>
    </source>
</evidence>
<dbReference type="SUPFAM" id="SSF52540">
    <property type="entry name" value="P-loop containing nucleoside triphosphate hydrolases"/>
    <property type="match status" value="1"/>
</dbReference>
<keyword evidence="18" id="KW-0547">Nucleotide-binding</keyword>
<dbReference type="PRINTS" id="PR00966">
    <property type="entry name" value="NIAPOTYPTASE"/>
</dbReference>
<comment type="catalytic activity">
    <reaction evidence="2">
        <text>Hydrolyzes a Gly-|-Gly bond at its own C-terminus, commonly in the sequence -Tyr-Xaa-Val-Gly-|-Gly, in the processing of the potyviral polyprotein.</text>
        <dbReference type="EC" id="3.4.22.45"/>
    </reaction>
</comment>
<comment type="function">
    <text evidence="28">Involved in aphid transmission, cell-to-cell and systemis movement, encapsidation of the viral RNA and in the regulation of viral RNA amplification.</text>
</comment>
<dbReference type="Gene3D" id="3.30.70.270">
    <property type="match status" value="1"/>
</dbReference>
<evidence type="ECO:0000256" key="24">
    <source>
        <dbReference type="ARBA" id="ARBA00022953"/>
    </source>
</evidence>
<dbReference type="Pfam" id="PF00270">
    <property type="entry name" value="DEAD"/>
    <property type="match status" value="1"/>
</dbReference>
<comment type="catalytic activity">
    <reaction evidence="1">
        <text>Hydrolyzes glutaminyl bonds, and activity is further restricted by preferences for the amino acids in P6 - P1' that vary with the species of potyvirus, e.g. Glu-Xaa-Xaa-Tyr-Xaa-Gln-|-(Ser or Gly) for the enzyme from tobacco etch virus. The natural substrate is the viral polyprotein, but other proteins and oligopeptides containing the appropriate consensus sequence are also cleaved.</text>
        <dbReference type="EC" id="3.4.22.44"/>
    </reaction>
</comment>
<dbReference type="InterPro" id="IPR043502">
    <property type="entry name" value="DNA/RNA_pol_sf"/>
</dbReference>
<dbReference type="InterPro" id="IPR025910">
    <property type="entry name" value="P1_Ser_Pept_dom"/>
</dbReference>
<dbReference type="InterPro" id="IPR043504">
    <property type="entry name" value="Peptidase_S1_PA_chymotrypsin"/>
</dbReference>
<evidence type="ECO:0000256" key="12">
    <source>
        <dbReference type="ARBA" id="ARBA00022561"/>
    </source>
</evidence>
<evidence type="ECO:0000256" key="15">
    <source>
        <dbReference type="ARBA" id="ARBA00022670"/>
    </source>
</evidence>
<evidence type="ECO:0000256" key="13">
    <source>
        <dbReference type="ARBA" id="ARBA00022581"/>
    </source>
</evidence>
<dbReference type="InterPro" id="IPR011545">
    <property type="entry name" value="DEAD/DEAH_box_helicase_dom"/>
</dbReference>
<dbReference type="InterPro" id="IPR001592">
    <property type="entry name" value="Poty_coat"/>
</dbReference>
<feature type="domain" description="Peptidase C6" evidence="40">
    <location>
        <begin position="766"/>
        <end position="888"/>
    </location>
</feature>
<accession>A0A6S4Q8H8</accession>
<keyword evidence="21" id="KW-0788">Thiol protease</keyword>
<evidence type="ECO:0000256" key="32">
    <source>
        <dbReference type="ARBA" id="ARBA00045403"/>
    </source>
</evidence>
<evidence type="ECO:0000256" key="11">
    <source>
        <dbReference type="ARBA" id="ARBA00022553"/>
    </source>
</evidence>
<keyword evidence="8" id="KW-1036">Host cytoplasmic vesicle</keyword>